<protein>
    <submittedName>
        <fullName evidence="1">Uncharacterized protein</fullName>
    </submittedName>
</protein>
<comment type="caution">
    <text evidence="1">The sequence shown here is derived from an EMBL/GenBank/DDBJ whole genome shotgun (WGS) entry which is preliminary data.</text>
</comment>
<gene>
    <name evidence="1" type="ORF">K7X08_020826</name>
</gene>
<organism evidence="1 2">
    <name type="scientific">Anisodus acutangulus</name>
    <dbReference type="NCBI Taxonomy" id="402998"/>
    <lineage>
        <taxon>Eukaryota</taxon>
        <taxon>Viridiplantae</taxon>
        <taxon>Streptophyta</taxon>
        <taxon>Embryophyta</taxon>
        <taxon>Tracheophyta</taxon>
        <taxon>Spermatophyta</taxon>
        <taxon>Magnoliopsida</taxon>
        <taxon>eudicotyledons</taxon>
        <taxon>Gunneridae</taxon>
        <taxon>Pentapetalae</taxon>
        <taxon>asterids</taxon>
        <taxon>lamiids</taxon>
        <taxon>Solanales</taxon>
        <taxon>Solanaceae</taxon>
        <taxon>Solanoideae</taxon>
        <taxon>Hyoscyameae</taxon>
        <taxon>Anisodus</taxon>
    </lineage>
</organism>
<dbReference type="AlphaFoldDB" id="A0A9Q1MXF6"/>
<dbReference type="InterPro" id="IPR032675">
    <property type="entry name" value="LRR_dom_sf"/>
</dbReference>
<dbReference type="PANTHER" id="PTHR15140">
    <property type="entry name" value="TUBULIN-SPECIFIC CHAPERONE E"/>
    <property type="match status" value="1"/>
</dbReference>
<accession>A0A9Q1MXF6</accession>
<evidence type="ECO:0000313" key="2">
    <source>
        <dbReference type="Proteomes" id="UP001152561"/>
    </source>
</evidence>
<name>A0A9Q1MXF6_9SOLA</name>
<dbReference type="Proteomes" id="UP001152561">
    <property type="component" value="Unassembled WGS sequence"/>
</dbReference>
<dbReference type="PANTHER" id="PTHR15140:SF37">
    <property type="entry name" value="UBIQUITIN-LIKE DOMAIN-CONTAINING PROTEIN"/>
    <property type="match status" value="1"/>
</dbReference>
<dbReference type="OrthoDB" id="1699485at2759"/>
<sequence length="133" mass="15516">MYLFLLGIYGKYLLLPNLEELKIKDYGFLGDVWRLNDEEVINQLKLLLIDRTNLKRWEASSVNFPKLQRLVVKRCRSLEEIHKDIGEICTLESIELNNCSISAEKSLKEIQEEQESMGNDCLSVLINNDHWSS</sequence>
<keyword evidence="2" id="KW-1185">Reference proteome</keyword>
<reference evidence="2" key="1">
    <citation type="journal article" date="2023" name="Proc. Natl. Acad. Sci. U.S.A.">
        <title>Genomic and structural basis for evolution of tropane alkaloid biosynthesis.</title>
        <authorList>
            <person name="Wanga Y.-J."/>
            <person name="Taina T."/>
            <person name="Yua J.-Y."/>
            <person name="Lia J."/>
            <person name="Xua B."/>
            <person name="Chenc J."/>
            <person name="D'Auriad J.C."/>
            <person name="Huanga J.-P."/>
            <person name="Huanga S.-X."/>
        </authorList>
    </citation>
    <scope>NUCLEOTIDE SEQUENCE [LARGE SCALE GENOMIC DNA]</scope>
    <source>
        <strain evidence="2">cv. KIB-2019</strain>
    </source>
</reference>
<dbReference type="SUPFAM" id="SSF52047">
    <property type="entry name" value="RNI-like"/>
    <property type="match status" value="1"/>
</dbReference>
<proteinExistence type="predicted"/>
<evidence type="ECO:0000313" key="1">
    <source>
        <dbReference type="EMBL" id="KAJ8568104.1"/>
    </source>
</evidence>
<dbReference type="EMBL" id="JAJAGQ010000003">
    <property type="protein sequence ID" value="KAJ8568104.1"/>
    <property type="molecule type" value="Genomic_DNA"/>
</dbReference>
<dbReference type="Gene3D" id="3.80.10.10">
    <property type="entry name" value="Ribonuclease Inhibitor"/>
    <property type="match status" value="1"/>
</dbReference>